<dbReference type="GO" id="GO:0016787">
    <property type="term" value="F:hydrolase activity"/>
    <property type="evidence" value="ECO:0007669"/>
    <property type="project" value="UniProtKB-KW"/>
</dbReference>
<comment type="caution">
    <text evidence="6">The sequence shown here is derived from an EMBL/GenBank/DDBJ whole genome shotgun (WGS) entry which is preliminary data.</text>
</comment>
<evidence type="ECO:0000259" key="4">
    <source>
        <dbReference type="Pfam" id="PF12971"/>
    </source>
</evidence>
<dbReference type="PANTHER" id="PTHR12872">
    <property type="entry name" value="ALPHA-N-ACETYLGLUCOSAMINIDASE"/>
    <property type="match status" value="1"/>
</dbReference>
<dbReference type="Proteomes" id="UP000283850">
    <property type="component" value="Unassembled WGS sequence"/>
</dbReference>
<keyword evidence="1" id="KW-0378">Hydrolase</keyword>
<dbReference type="InterPro" id="IPR029018">
    <property type="entry name" value="Hex-like_dom2"/>
</dbReference>
<evidence type="ECO:0000259" key="3">
    <source>
        <dbReference type="Pfam" id="PF05089"/>
    </source>
</evidence>
<evidence type="ECO:0000313" key="6">
    <source>
        <dbReference type="EMBL" id="RGV54778.1"/>
    </source>
</evidence>
<dbReference type="InterPro" id="IPR007781">
    <property type="entry name" value="NAGLU"/>
</dbReference>
<dbReference type="Pfam" id="PF05089">
    <property type="entry name" value="NAGLU"/>
    <property type="match status" value="1"/>
</dbReference>
<evidence type="ECO:0000259" key="5">
    <source>
        <dbReference type="Pfam" id="PF12972"/>
    </source>
</evidence>
<accession>A0A412YBR6</accession>
<feature type="domain" description="Alpha-N-acetylglucosaminidase tim-barrel" evidence="3">
    <location>
        <begin position="121"/>
        <end position="433"/>
    </location>
</feature>
<dbReference type="InterPro" id="IPR024733">
    <property type="entry name" value="NAGLU_tim-barrel"/>
</dbReference>
<evidence type="ECO:0000313" key="7">
    <source>
        <dbReference type="Proteomes" id="UP000283850"/>
    </source>
</evidence>
<evidence type="ECO:0000256" key="2">
    <source>
        <dbReference type="SAM" id="SignalP"/>
    </source>
</evidence>
<evidence type="ECO:0000256" key="1">
    <source>
        <dbReference type="ARBA" id="ARBA00022801"/>
    </source>
</evidence>
<dbReference type="EMBL" id="QRZF01000005">
    <property type="protein sequence ID" value="RGV54778.1"/>
    <property type="molecule type" value="Genomic_DNA"/>
</dbReference>
<proteinExistence type="predicted"/>
<feature type="chain" id="PRO_5019341900" evidence="2">
    <location>
        <begin position="21"/>
        <end position="755"/>
    </location>
</feature>
<dbReference type="Pfam" id="PF12971">
    <property type="entry name" value="NAGLU_N"/>
    <property type="match status" value="1"/>
</dbReference>
<dbReference type="Pfam" id="PF12972">
    <property type="entry name" value="NAGLU_C"/>
    <property type="match status" value="1"/>
</dbReference>
<feature type="domain" description="Alpha-N-acetylglucosaminidase C-terminal" evidence="5">
    <location>
        <begin position="445"/>
        <end position="725"/>
    </location>
</feature>
<dbReference type="PANTHER" id="PTHR12872:SF1">
    <property type="entry name" value="ALPHA-N-ACETYLGLUCOSAMINIDASE"/>
    <property type="match status" value="1"/>
</dbReference>
<gene>
    <name evidence="6" type="ORF">DWW10_09765</name>
</gene>
<dbReference type="Gene3D" id="1.20.120.670">
    <property type="entry name" value="N-acetyl-b-d-glucoasminidase"/>
    <property type="match status" value="1"/>
</dbReference>
<dbReference type="Gene3D" id="3.20.20.80">
    <property type="entry name" value="Glycosidases"/>
    <property type="match status" value="1"/>
</dbReference>
<dbReference type="GO" id="GO:0005975">
    <property type="term" value="P:carbohydrate metabolic process"/>
    <property type="evidence" value="ECO:0007669"/>
    <property type="project" value="UniProtKB-ARBA"/>
</dbReference>
<reference evidence="6 7" key="1">
    <citation type="submission" date="2018-08" db="EMBL/GenBank/DDBJ databases">
        <title>A genome reference for cultivated species of the human gut microbiota.</title>
        <authorList>
            <person name="Zou Y."/>
            <person name="Xue W."/>
            <person name="Luo G."/>
        </authorList>
    </citation>
    <scope>NUCLEOTIDE SEQUENCE [LARGE SCALE GENOMIC DNA]</scope>
    <source>
        <strain evidence="6 7">AF14-32</strain>
    </source>
</reference>
<dbReference type="Gene3D" id="3.30.379.10">
    <property type="entry name" value="Chitobiase/beta-hexosaminidase domain 2-like"/>
    <property type="match status" value="1"/>
</dbReference>
<name>A0A412YBR6_9BACE</name>
<dbReference type="AlphaFoldDB" id="A0A412YBR6"/>
<dbReference type="InterPro" id="IPR024732">
    <property type="entry name" value="NAGLU_C"/>
</dbReference>
<feature type="domain" description="Alpha-N-acetylglucosaminidase N-terminal" evidence="4">
    <location>
        <begin position="27"/>
        <end position="106"/>
    </location>
</feature>
<dbReference type="InterPro" id="IPR024240">
    <property type="entry name" value="NAGLU_N"/>
</dbReference>
<organism evidence="6 7">
    <name type="scientific">Bacteroides intestinalis</name>
    <dbReference type="NCBI Taxonomy" id="329854"/>
    <lineage>
        <taxon>Bacteria</taxon>
        <taxon>Pseudomonadati</taxon>
        <taxon>Bacteroidota</taxon>
        <taxon>Bacteroidia</taxon>
        <taxon>Bacteroidales</taxon>
        <taxon>Bacteroidaceae</taxon>
        <taxon>Bacteroides</taxon>
    </lineage>
</organism>
<feature type="signal peptide" evidence="2">
    <location>
        <begin position="1"/>
        <end position="20"/>
    </location>
</feature>
<keyword evidence="2" id="KW-0732">Signal</keyword>
<sequence>MKNFYLITLFMCLSNLQAWATGSSEKAVYDLIERVTPGYASQYRLEIIPSENGNDIYEVDGDGQKIILRGNNAVSLATAFNWYLKYTCHAHVSWFGNQLELPEKLPQPAHKERRIINGKFRVYMNYCTVSYTAAWWNWERWQQELDYMAMNAINMPLFSVGLDGVWYNTLLRFNFTEEEARAFLTGPGHSAWQWMQNIQSYGGPLPKSVIDKHVALGKKILARQLELGMQPIQQGFSGYVPRELQKKYPQAKISMKRKWCGFDGTAQLDPTDPLFHEMGLAFLEEQDKLFGSYGAYAADPFHESAPPVDTPEYLKSVGQTIHKLFQTFDTGALWVMQAWSMREDIVKAIPKESLLILDLNGSKTASNGGWGYPVIAGNLHNFGGRINMHGDLALLASNQYKKAKAHYPNVCGSGLFMEAIEQNPVYYDLAFEMPNHTDSIHLQGWLAAYAERRYGARSAAAEKAWMYLLEGPYRRGTNGTERSSIVAARPALDVKKSGPNAGLGIPYEPMLVIQAQAQLLKDADRLAVSKPYRFDIVDVQRQMMTNLGQLVHKKAAEAFVAKDRAAFTLHSRRFLELLSDMDELLYTRSEYSFDKWLTEARSWGETKEEKDLMERDATSLVTIWGADGDPRIFDYSWREWAGLINGYYLPRWQKFYTMLQGHLDAGTDYQEEGLPLAYGREDFRANDFYNQLADWELAYVVQTDKARTPVTRGDELVITRRLFDKYLKLSREYYTDFSGVEEIKEERTYENVGEE</sequence>
<protein>
    <submittedName>
        <fullName evidence="6">Alpha-N-acetylglucosaminidase</fullName>
    </submittedName>
</protein>